<evidence type="ECO:0000313" key="6">
    <source>
        <dbReference type="EMBL" id="PIC54986.1"/>
    </source>
</evidence>
<dbReference type="PANTHER" id="PTHR11226:SF9">
    <property type="entry name" value="UDP-GLUCOSE:GLYCOPROTEIN GLUCOSYLTRANSFERASE"/>
    <property type="match status" value="1"/>
</dbReference>
<dbReference type="STRING" id="1611254.A0A2G5VTW1"/>
<evidence type="ECO:0000259" key="3">
    <source>
        <dbReference type="Pfam" id="PF18400"/>
    </source>
</evidence>
<dbReference type="InterPro" id="IPR040693">
    <property type="entry name" value="UGGT_TRXL_1"/>
</dbReference>
<evidence type="ECO:0000313" key="7">
    <source>
        <dbReference type="Proteomes" id="UP000230233"/>
    </source>
</evidence>
<dbReference type="Pfam" id="PF18401">
    <property type="entry name" value="Thioredoxin_13"/>
    <property type="match status" value="1"/>
</dbReference>
<feature type="domain" description="UGGT thioredoxin-like" evidence="4">
    <location>
        <begin position="271"/>
        <end position="386"/>
    </location>
</feature>
<evidence type="ECO:0000259" key="5">
    <source>
        <dbReference type="Pfam" id="PF18402"/>
    </source>
</evidence>
<evidence type="ECO:0000259" key="4">
    <source>
        <dbReference type="Pfam" id="PF18401"/>
    </source>
</evidence>
<feature type="domain" description="UGGT thioredoxin-like" evidence="5">
    <location>
        <begin position="411"/>
        <end position="495"/>
    </location>
</feature>
<dbReference type="Proteomes" id="UP000230233">
    <property type="component" value="Chromosome I"/>
</dbReference>
<accession>A0A2G5VTW1</accession>
<evidence type="ECO:0000256" key="2">
    <source>
        <dbReference type="SAM" id="SignalP"/>
    </source>
</evidence>
<dbReference type="GO" id="GO:0003980">
    <property type="term" value="F:UDP-glucose:glycoprotein glucosyltransferase activity"/>
    <property type="evidence" value="ECO:0007669"/>
    <property type="project" value="InterPro"/>
</dbReference>
<reference evidence="7" key="1">
    <citation type="submission" date="2017-10" db="EMBL/GenBank/DDBJ databases">
        <title>Rapid genome shrinkage in a self-fertile nematode reveals novel sperm competition proteins.</title>
        <authorList>
            <person name="Yin D."/>
            <person name="Schwarz E.M."/>
            <person name="Thomas C.G."/>
            <person name="Felde R.L."/>
            <person name="Korf I.F."/>
            <person name="Cutter A.D."/>
            <person name="Schartner C.M."/>
            <person name="Ralston E.J."/>
            <person name="Meyer B.J."/>
            <person name="Haag E.S."/>
        </authorList>
    </citation>
    <scope>NUCLEOTIDE SEQUENCE [LARGE SCALE GENOMIC DNA]</scope>
    <source>
        <strain evidence="7">JU1422</strain>
    </source>
</reference>
<keyword evidence="7" id="KW-1185">Reference proteome</keyword>
<protein>
    <recommendedName>
        <fullName evidence="8">DUF38 domain-containing protein</fullName>
    </recommendedName>
</protein>
<dbReference type="OrthoDB" id="27683at2759"/>
<dbReference type="GO" id="GO:0036503">
    <property type="term" value="P:ERAD pathway"/>
    <property type="evidence" value="ECO:0007669"/>
    <property type="project" value="TreeGrafter"/>
</dbReference>
<keyword evidence="1" id="KW-0175">Coiled coil</keyword>
<dbReference type="InterPro" id="IPR040694">
    <property type="entry name" value="UGGT_TRXL_2"/>
</dbReference>
<feature type="chain" id="PRO_5013889163" description="DUF38 domain-containing protein" evidence="2">
    <location>
        <begin position="20"/>
        <end position="534"/>
    </location>
</feature>
<dbReference type="GO" id="GO:0005783">
    <property type="term" value="C:endoplasmic reticulum"/>
    <property type="evidence" value="ECO:0007669"/>
    <property type="project" value="TreeGrafter"/>
</dbReference>
<dbReference type="InterPro" id="IPR009448">
    <property type="entry name" value="UDP-g_GGtrans"/>
</dbReference>
<feature type="domain" description="UGGT thioredoxin-like" evidence="3">
    <location>
        <begin position="33"/>
        <end position="205"/>
    </location>
</feature>
<sequence>MRPAILLGLILGIIVVGNSEKTVKTSIHSKWSQTSILAEISEFLASENENLFWEFMDIVNANCIENSTDVSTYNFGISTASSLLDPSEYPLLRFSLASRIFSPRIEVHRQISRKFQPISCPKSFFVYGNQVGCDLSRLDLKEYSGNAEIFEFDHIFPMKSEANRTLIIYGVLGTEELKNLVLEAKNVVQTRENLNFALRHLSLSSGTTKVSLSGYGVELALKNTEYKAVDHSTQDLPENLHGLNFRILKNRHTDRQNELESLRENLEKLGEIVPLKQWQLKDLGLKTCERIQEEGLEEIERVLQDFPIHARTISHRNLNESFTKSIQKFQKSLKIAGIENGENLLALNGRILSKSDSKIDLFELIETMKSEKKVMDRLMEIGSVSEDLEIDYSKLLTLFDFSPIDISKNAFDYRKAKPVFLNNLESFLSPYRSLHLLLQPFPSDQIRPIARNIFNLIFFIDPFDSEDKLLDLAQKYLKGKVFMRIGLVPFFNENKWGMSVQEAVKSKKMSKEMGKIWKTNEEILKAIKVEIERK</sequence>
<evidence type="ECO:0008006" key="8">
    <source>
        <dbReference type="Google" id="ProtNLM"/>
    </source>
</evidence>
<dbReference type="Pfam" id="PF18402">
    <property type="entry name" value="Thioredoxin_14"/>
    <property type="match status" value="1"/>
</dbReference>
<dbReference type="PANTHER" id="PTHR11226">
    <property type="entry name" value="UDP-GLUCOSE GLYCOPROTEIN:GLUCOSYLTRANSFERASE"/>
    <property type="match status" value="1"/>
</dbReference>
<organism evidence="6 7">
    <name type="scientific">Caenorhabditis nigoni</name>
    <dbReference type="NCBI Taxonomy" id="1611254"/>
    <lineage>
        <taxon>Eukaryota</taxon>
        <taxon>Metazoa</taxon>
        <taxon>Ecdysozoa</taxon>
        <taxon>Nematoda</taxon>
        <taxon>Chromadorea</taxon>
        <taxon>Rhabditida</taxon>
        <taxon>Rhabditina</taxon>
        <taxon>Rhabditomorpha</taxon>
        <taxon>Rhabditoidea</taxon>
        <taxon>Rhabditidae</taxon>
        <taxon>Peloderinae</taxon>
        <taxon>Caenorhabditis</taxon>
    </lineage>
</organism>
<dbReference type="GO" id="GO:0051082">
    <property type="term" value="F:unfolded protein binding"/>
    <property type="evidence" value="ECO:0007669"/>
    <property type="project" value="TreeGrafter"/>
</dbReference>
<dbReference type="EMBL" id="PDUG01000001">
    <property type="protein sequence ID" value="PIC54986.1"/>
    <property type="molecule type" value="Genomic_DNA"/>
</dbReference>
<dbReference type="Pfam" id="PF18400">
    <property type="entry name" value="Thioredoxin_12"/>
    <property type="match status" value="1"/>
</dbReference>
<gene>
    <name evidence="6" type="primary">Cnig_chr_I.g451</name>
    <name evidence="6" type="ORF">B9Z55_000451</name>
</gene>
<feature type="coiled-coil region" evidence="1">
    <location>
        <begin position="245"/>
        <end position="272"/>
    </location>
</feature>
<keyword evidence="2" id="KW-0732">Signal</keyword>
<evidence type="ECO:0000256" key="1">
    <source>
        <dbReference type="SAM" id="Coils"/>
    </source>
</evidence>
<proteinExistence type="predicted"/>
<comment type="caution">
    <text evidence="6">The sequence shown here is derived from an EMBL/GenBank/DDBJ whole genome shotgun (WGS) entry which is preliminary data.</text>
</comment>
<name>A0A2G5VTW1_9PELO</name>
<dbReference type="InterPro" id="IPR040692">
    <property type="entry name" value="UGGT_TRXL_3"/>
</dbReference>
<dbReference type="GO" id="GO:0018279">
    <property type="term" value="P:protein N-linked glycosylation via asparagine"/>
    <property type="evidence" value="ECO:0007669"/>
    <property type="project" value="TreeGrafter"/>
</dbReference>
<feature type="signal peptide" evidence="2">
    <location>
        <begin position="1"/>
        <end position="19"/>
    </location>
</feature>
<dbReference type="AlphaFoldDB" id="A0A2G5VTW1"/>